<dbReference type="Pfam" id="PF07969">
    <property type="entry name" value="Amidohydro_3"/>
    <property type="match status" value="1"/>
</dbReference>
<evidence type="ECO:0000256" key="4">
    <source>
        <dbReference type="ARBA" id="ARBA00022801"/>
    </source>
</evidence>
<evidence type="ECO:0000259" key="9">
    <source>
        <dbReference type="Pfam" id="PF07969"/>
    </source>
</evidence>
<dbReference type="GO" id="GO:0050480">
    <property type="term" value="F:imidazolonepropionase activity"/>
    <property type="evidence" value="ECO:0007669"/>
    <property type="project" value="UniProtKB-UniRule"/>
</dbReference>
<dbReference type="GO" id="GO:0019556">
    <property type="term" value="P:L-histidine catabolic process to glutamate and formamide"/>
    <property type="evidence" value="ECO:0007669"/>
    <property type="project" value="UniProtKB-UniRule"/>
</dbReference>
<dbReference type="NCBIfam" id="TIGR01224">
    <property type="entry name" value="hutI"/>
    <property type="match status" value="1"/>
</dbReference>
<dbReference type="InterPro" id="IPR032466">
    <property type="entry name" value="Metal_Hydrolase"/>
</dbReference>
<feature type="binding site" evidence="8">
    <location>
        <position position="65"/>
    </location>
    <ligand>
        <name>Zn(2+)</name>
        <dbReference type="ChEBI" id="CHEBI:29105"/>
    </ligand>
</feature>
<dbReference type="GO" id="GO:0005506">
    <property type="term" value="F:iron ion binding"/>
    <property type="evidence" value="ECO:0007669"/>
    <property type="project" value="UniProtKB-UniRule"/>
</dbReference>
<organism evidence="10 11">
    <name type="scientific">Corynebacterium resistens (strain DSM 45100 / JCM 12819 / GTC 2026 / SICGH 158)</name>
    <dbReference type="NCBI Taxonomy" id="662755"/>
    <lineage>
        <taxon>Bacteria</taxon>
        <taxon>Bacillati</taxon>
        <taxon>Actinomycetota</taxon>
        <taxon>Actinomycetes</taxon>
        <taxon>Mycobacteriales</taxon>
        <taxon>Corynebacteriaceae</taxon>
        <taxon>Corynebacterium</taxon>
    </lineage>
</organism>
<feature type="binding site" evidence="8">
    <location>
        <position position="292"/>
    </location>
    <ligand>
        <name>Fe(3+)</name>
        <dbReference type="ChEBI" id="CHEBI:29034"/>
    </ligand>
</feature>
<feature type="binding site" evidence="8">
    <location>
        <position position="157"/>
    </location>
    <ligand>
        <name>4-imidazolone-5-propanoate</name>
        <dbReference type="ChEBI" id="CHEBI:77893"/>
    </ligand>
</feature>
<evidence type="ECO:0000313" key="11">
    <source>
        <dbReference type="Proteomes" id="UP000000492"/>
    </source>
</evidence>
<comment type="subcellular location">
    <subcellularLocation>
        <location evidence="8">Cytoplasm</location>
    </subcellularLocation>
</comment>
<keyword evidence="3 8" id="KW-0479">Metal-binding</keyword>
<feature type="binding site" evidence="8">
    <location>
        <position position="72"/>
    </location>
    <ligand>
        <name>4-imidazolone-5-propanoate</name>
        <dbReference type="ChEBI" id="CHEBI:77893"/>
    </ligand>
</feature>
<dbReference type="UniPathway" id="UPA00379">
    <property type="reaction ID" value="UER00551"/>
</dbReference>
<comment type="cofactor">
    <cofactor evidence="8">
        <name>Zn(2+)</name>
        <dbReference type="ChEBI" id="CHEBI:29105"/>
    </cofactor>
    <cofactor evidence="8">
        <name>Fe(3+)</name>
        <dbReference type="ChEBI" id="CHEBI:29034"/>
    </cofactor>
    <text evidence="8">Binds 1 zinc or iron ion per subunit.</text>
</comment>
<dbReference type="PANTHER" id="PTHR42752">
    <property type="entry name" value="IMIDAZOLONEPROPIONASE"/>
    <property type="match status" value="1"/>
</dbReference>
<dbReference type="HOGENOM" id="CLU_041647_1_0_11"/>
<comment type="catalytic activity">
    <reaction evidence="8">
        <text>4-imidazolone-5-propanoate + H2O = N-formimidoyl-L-glutamate</text>
        <dbReference type="Rhea" id="RHEA:23660"/>
        <dbReference type="ChEBI" id="CHEBI:15377"/>
        <dbReference type="ChEBI" id="CHEBI:58928"/>
        <dbReference type="ChEBI" id="CHEBI:77893"/>
        <dbReference type="EC" id="3.5.2.7"/>
    </reaction>
</comment>
<dbReference type="GO" id="GO:0008270">
    <property type="term" value="F:zinc ion binding"/>
    <property type="evidence" value="ECO:0007669"/>
    <property type="project" value="UniProtKB-UniRule"/>
</dbReference>
<feature type="binding site" evidence="8">
    <location>
        <position position="296"/>
    </location>
    <ligand>
        <name>N-formimidoyl-L-glutamate</name>
        <dbReference type="ChEBI" id="CHEBI:58928"/>
    </ligand>
</feature>
<dbReference type="SUPFAM" id="SSF51338">
    <property type="entry name" value="Composite domain of metallo-dependent hydrolases"/>
    <property type="match status" value="1"/>
</dbReference>
<dbReference type="EMBL" id="CP002857">
    <property type="protein sequence ID" value="AEI10469.1"/>
    <property type="molecule type" value="Genomic_DNA"/>
</dbReference>
<dbReference type="InterPro" id="IPR011059">
    <property type="entry name" value="Metal-dep_hydrolase_composite"/>
</dbReference>
<dbReference type="Proteomes" id="UP000000492">
    <property type="component" value="Chromosome"/>
</dbReference>
<evidence type="ECO:0000256" key="7">
    <source>
        <dbReference type="ARBA" id="ARBA00023004"/>
    </source>
</evidence>
<keyword evidence="2 8" id="KW-0963">Cytoplasm</keyword>
<keyword evidence="4 8" id="KW-0378">Hydrolase</keyword>
<dbReference type="RefSeq" id="WP_013889448.1">
    <property type="nucleotide sequence ID" value="NC_015673.1"/>
</dbReference>
<feature type="binding site" evidence="8">
    <location>
        <position position="218"/>
    </location>
    <ligand>
        <name>Zn(2+)</name>
        <dbReference type="ChEBI" id="CHEBI:29105"/>
    </ligand>
</feature>
<keyword evidence="5 8" id="KW-0369">Histidine metabolism</keyword>
<evidence type="ECO:0000256" key="1">
    <source>
        <dbReference type="ARBA" id="ARBA00012864"/>
    </source>
</evidence>
<feature type="binding site" evidence="8">
    <location>
        <position position="63"/>
    </location>
    <ligand>
        <name>Zn(2+)</name>
        <dbReference type="ChEBI" id="CHEBI:29105"/>
    </ligand>
</feature>
<dbReference type="PANTHER" id="PTHR42752:SF1">
    <property type="entry name" value="IMIDAZOLONEPROPIONASE-RELATED"/>
    <property type="match status" value="1"/>
</dbReference>
<name>F8E3E3_CORRG</name>
<dbReference type="HAMAP" id="MF_00372">
    <property type="entry name" value="HutI"/>
    <property type="match status" value="1"/>
</dbReference>
<dbReference type="STRING" id="662755.CRES_2116"/>
<dbReference type="EC" id="3.5.2.7" evidence="1 8"/>
<dbReference type="AlphaFoldDB" id="F8E3E3"/>
<dbReference type="InterPro" id="IPR005920">
    <property type="entry name" value="HutI"/>
</dbReference>
<proteinExistence type="inferred from homology"/>
<dbReference type="OrthoDB" id="9776455at2"/>
<protein>
    <recommendedName>
        <fullName evidence="1 8">Imidazolonepropionase</fullName>
        <ecNumber evidence="1 8">3.5.2.7</ecNumber>
    </recommendedName>
    <alternativeName>
        <fullName evidence="8">Imidazolone-5-propionate hydrolase</fullName>
    </alternativeName>
</protein>
<feature type="binding site" evidence="8">
    <location>
        <position position="130"/>
    </location>
    <ligand>
        <name>4-imidazolone-5-propanoate</name>
        <dbReference type="ChEBI" id="CHEBI:77893"/>
    </ligand>
</feature>
<evidence type="ECO:0000256" key="5">
    <source>
        <dbReference type="ARBA" id="ARBA00022808"/>
    </source>
</evidence>
<dbReference type="eggNOG" id="COG1228">
    <property type="taxonomic scope" value="Bacteria"/>
</dbReference>
<dbReference type="InterPro" id="IPR013108">
    <property type="entry name" value="Amidohydro_3"/>
</dbReference>
<feature type="binding site" evidence="8">
    <location>
        <position position="221"/>
    </location>
    <ligand>
        <name>4-imidazolone-5-propanoate</name>
        <dbReference type="ChEBI" id="CHEBI:77893"/>
    </ligand>
</feature>
<reference evidence="10 11" key="1">
    <citation type="journal article" date="2012" name="BMC Genomics">
        <title>Complete genome sequence, lifestyle, and multi-drug resistance of the human pathogen Corynebacterium resistens DSM 45100 isolated from blood samples of a leukemia patient.</title>
        <authorList>
            <person name="Schroder J."/>
            <person name="Maus I."/>
            <person name="Meyer K."/>
            <person name="Wordemann S."/>
            <person name="Blom J."/>
            <person name="Jaenicke S."/>
            <person name="Schneider J."/>
            <person name="Trost E."/>
            <person name="Tauch A."/>
        </authorList>
    </citation>
    <scope>NUCLEOTIDE SEQUENCE [LARGE SCALE GENOMIC DNA]</scope>
    <source>
        <strain evidence="11">DSM 45100 / JCM 12819 / CCUG 50093 / GTC 2026 / SICGH 158</strain>
    </source>
</reference>
<comment type="similarity">
    <text evidence="8">Belongs to the metallo-dependent hydrolases superfamily. HutI family.</text>
</comment>
<dbReference type="GO" id="GO:0019557">
    <property type="term" value="P:L-histidine catabolic process to glutamate and formate"/>
    <property type="evidence" value="ECO:0007669"/>
    <property type="project" value="UniProtKB-UniPathway"/>
</dbReference>
<feature type="binding site" evidence="8">
    <location>
        <position position="63"/>
    </location>
    <ligand>
        <name>Fe(3+)</name>
        <dbReference type="ChEBI" id="CHEBI:29034"/>
    </ligand>
</feature>
<feature type="binding site" evidence="8">
    <location>
        <position position="130"/>
    </location>
    <ligand>
        <name>N-formimidoyl-L-glutamate</name>
        <dbReference type="ChEBI" id="CHEBI:58928"/>
    </ligand>
</feature>
<feature type="binding site" evidence="8">
    <location>
        <position position="297"/>
    </location>
    <ligand>
        <name>4-imidazolone-5-propanoate</name>
        <dbReference type="ChEBI" id="CHEBI:77893"/>
    </ligand>
</feature>
<feature type="domain" description="Amidohydrolase 3" evidence="9">
    <location>
        <begin position="101"/>
        <end position="391"/>
    </location>
</feature>
<gene>
    <name evidence="8 10" type="primary">hutI</name>
    <name evidence="10" type="ordered locus">CRES_2116</name>
</gene>
<dbReference type="KEGG" id="crd:CRES_2116"/>
<dbReference type="GO" id="GO:0005737">
    <property type="term" value="C:cytoplasm"/>
    <property type="evidence" value="ECO:0007669"/>
    <property type="project" value="UniProtKB-SubCell"/>
</dbReference>
<dbReference type="Gene3D" id="2.30.40.10">
    <property type="entry name" value="Urease, subunit C, domain 1"/>
    <property type="match status" value="1"/>
</dbReference>
<keyword evidence="11" id="KW-1185">Reference proteome</keyword>
<evidence type="ECO:0000313" key="10">
    <source>
        <dbReference type="EMBL" id="AEI10469.1"/>
    </source>
</evidence>
<evidence type="ECO:0000256" key="3">
    <source>
        <dbReference type="ARBA" id="ARBA00022723"/>
    </source>
</evidence>
<feature type="binding site" evidence="8">
    <location>
        <position position="292"/>
    </location>
    <ligand>
        <name>Zn(2+)</name>
        <dbReference type="ChEBI" id="CHEBI:29105"/>
    </ligand>
</feature>
<comment type="pathway">
    <text evidence="8">Amino-acid degradation; L-histidine degradation into L-glutamate; N-formimidoyl-L-glutamate from L-histidine: step 3/3.</text>
</comment>
<dbReference type="SUPFAM" id="SSF51556">
    <property type="entry name" value="Metallo-dependent hydrolases"/>
    <property type="match status" value="1"/>
</dbReference>
<accession>F8E3E3</accession>
<evidence type="ECO:0000256" key="2">
    <source>
        <dbReference type="ARBA" id="ARBA00022490"/>
    </source>
</evidence>
<evidence type="ECO:0000256" key="8">
    <source>
        <dbReference type="HAMAP-Rule" id="MF_00372"/>
    </source>
</evidence>
<dbReference type="Gene3D" id="3.20.20.140">
    <property type="entry name" value="Metal-dependent hydrolases"/>
    <property type="match status" value="1"/>
</dbReference>
<feature type="binding site" evidence="8">
    <location>
        <position position="218"/>
    </location>
    <ligand>
        <name>Fe(3+)</name>
        <dbReference type="ChEBI" id="CHEBI:29034"/>
    </ligand>
</feature>
<feature type="binding site" evidence="8">
    <location>
        <position position="65"/>
    </location>
    <ligand>
        <name>Fe(3+)</name>
        <dbReference type="ChEBI" id="CHEBI:29034"/>
    </ligand>
</feature>
<keyword evidence="6 8" id="KW-0862">Zinc</keyword>
<comment type="function">
    <text evidence="8">Catalyzes the hydrolytic cleavage of the carbon-nitrogen bond in imidazolone-5-propanoate to yield N-formimidoyl-L-glutamate. It is the third step in the universal histidine degradation pathway.</text>
</comment>
<keyword evidence="7 8" id="KW-0408">Iron</keyword>
<sequence length="392" mass="41262">MSTVFTGISQLHTVSKVGTIEDAAFVVDDGQIAWVGSAKEAPEADERVDLGGRAVLPGWVDSHSHLVFDGDRAAEFEARMAGKGYAAGGIAVTMEATRNAGEKRLQELVAQRVAQAQAGGTTCMETKTGYGLDVESEELAARIAKEHVDEVTFLGAHLVPPGADSEEYVNLVVGDMLDAVAPHVGWIDVFCERGAFNYEQSLRVLKAGQERGLGVRVHGNQLGEGPGVGLAVELGAASVDHVNYLSEEDFEALANSETVATALPACDLSTRQELAPVRRLLDAGAHVAIASNCNPGTSYTSSMNFCVTTAVLQQKLSLDEAIHAATTGGARALRRHDVGEGKDAKGRPAKGTLAIGAAADFQVLDTPHAIDLAYRPGMVTTWRTYIGGKQVA</sequence>
<feature type="binding site" evidence="8">
    <location>
        <position position="294"/>
    </location>
    <ligand>
        <name>N-formimidoyl-L-glutamate</name>
        <dbReference type="ChEBI" id="CHEBI:58928"/>
    </ligand>
</feature>
<evidence type="ECO:0000256" key="6">
    <source>
        <dbReference type="ARBA" id="ARBA00022833"/>
    </source>
</evidence>